<dbReference type="Proteomes" id="UP000440614">
    <property type="component" value="Unassembled WGS sequence"/>
</dbReference>
<proteinExistence type="predicted"/>
<gene>
    <name evidence="1" type="ORF">GAO51_20505</name>
</gene>
<sequence length="203" mass="23797">MRIIVVVFSFLFSMQSTCLSQMRPEKREIQDYQKIISLYPSDLVAGFPKTIKNRMYLFMDLIFPRGKYMSYIHLGLSLDDKEIRSLEMRLMTEAKGIYAITDSCLMVIPYNYENFKIIESDTLKNCIAPRTLPVSNFKNWDVYFPPEFLKDAKIYLLDAKQGRFLEDDNLPISGVGLPKEWLHGYTKGVAILKNDAMYWLEIW</sequence>
<reference evidence="1 2" key="1">
    <citation type="journal article" date="2019" name="Nat. Med.">
        <title>A library of human gut bacterial isolates paired with longitudinal multiomics data enables mechanistic microbiome research.</title>
        <authorList>
            <person name="Poyet M."/>
            <person name="Groussin M."/>
            <person name="Gibbons S.M."/>
            <person name="Avila-Pacheco J."/>
            <person name="Jiang X."/>
            <person name="Kearney S.M."/>
            <person name="Perrotta A.R."/>
            <person name="Berdy B."/>
            <person name="Zhao S."/>
            <person name="Lieberman T.D."/>
            <person name="Swanson P.K."/>
            <person name="Smith M."/>
            <person name="Roesemann S."/>
            <person name="Alexander J.E."/>
            <person name="Rich S.A."/>
            <person name="Livny J."/>
            <person name="Vlamakis H."/>
            <person name="Clish C."/>
            <person name="Bullock K."/>
            <person name="Deik A."/>
            <person name="Scott J."/>
            <person name="Pierce K.A."/>
            <person name="Xavier R.J."/>
            <person name="Alm E.J."/>
        </authorList>
    </citation>
    <scope>NUCLEOTIDE SEQUENCE [LARGE SCALE GENOMIC DNA]</scope>
    <source>
        <strain evidence="1 2">BIOML-A188</strain>
    </source>
</reference>
<evidence type="ECO:0000313" key="2">
    <source>
        <dbReference type="Proteomes" id="UP000440614"/>
    </source>
</evidence>
<dbReference type="AlphaFoldDB" id="A0A6I0MWV0"/>
<organism evidence="1 2">
    <name type="scientific">Bacteroides thetaiotaomicron</name>
    <dbReference type="NCBI Taxonomy" id="818"/>
    <lineage>
        <taxon>Bacteria</taxon>
        <taxon>Pseudomonadati</taxon>
        <taxon>Bacteroidota</taxon>
        <taxon>Bacteroidia</taxon>
        <taxon>Bacteroidales</taxon>
        <taxon>Bacteroidaceae</taxon>
        <taxon>Bacteroides</taxon>
    </lineage>
</organism>
<evidence type="ECO:0000313" key="1">
    <source>
        <dbReference type="EMBL" id="KAB4308192.1"/>
    </source>
</evidence>
<dbReference type="RefSeq" id="WP_118336974.1">
    <property type="nucleotide sequence ID" value="NZ_JANUSI010000001.1"/>
</dbReference>
<name>A0A6I0MWV0_BACT4</name>
<dbReference type="EMBL" id="WCSY01000022">
    <property type="protein sequence ID" value="KAB4308192.1"/>
    <property type="molecule type" value="Genomic_DNA"/>
</dbReference>
<protein>
    <recommendedName>
        <fullName evidence="3">WG repeat-containing protein</fullName>
    </recommendedName>
</protein>
<accession>A0A6I0MWV0</accession>
<comment type="caution">
    <text evidence="1">The sequence shown here is derived from an EMBL/GenBank/DDBJ whole genome shotgun (WGS) entry which is preliminary data.</text>
</comment>
<evidence type="ECO:0008006" key="3">
    <source>
        <dbReference type="Google" id="ProtNLM"/>
    </source>
</evidence>